<feature type="domain" description="Helicase ATP-binding" evidence="9">
    <location>
        <begin position="179"/>
        <end position="333"/>
    </location>
</feature>
<dbReference type="InterPro" id="IPR004088">
    <property type="entry name" value="KH_dom_type_1"/>
</dbReference>
<dbReference type="Proteomes" id="UP000645828">
    <property type="component" value="Unassembled WGS sequence"/>
</dbReference>
<dbReference type="PROSITE" id="PS51192">
    <property type="entry name" value="HELICASE_ATP_BIND_1"/>
    <property type="match status" value="1"/>
</dbReference>
<dbReference type="InterPro" id="IPR011545">
    <property type="entry name" value="DEAD/DEAH_box_helicase_dom"/>
</dbReference>
<comment type="similarity">
    <text evidence="7">Belongs to the DEAD box helicase family.</text>
</comment>
<dbReference type="InterPro" id="IPR036612">
    <property type="entry name" value="KH_dom_type_1_sf"/>
</dbReference>
<evidence type="ECO:0000256" key="6">
    <source>
        <dbReference type="PROSITE-ProRule" id="PRU00117"/>
    </source>
</evidence>
<keyword evidence="5 7" id="KW-0067">ATP-binding</keyword>
<dbReference type="PROSITE" id="PS00039">
    <property type="entry name" value="DEAD_ATP_HELICASE"/>
    <property type="match status" value="1"/>
</dbReference>
<dbReference type="EMBL" id="CAJHUB010000764">
    <property type="protein sequence ID" value="CAD7688037.1"/>
    <property type="molecule type" value="Genomic_DNA"/>
</dbReference>
<evidence type="ECO:0000256" key="4">
    <source>
        <dbReference type="ARBA" id="ARBA00022806"/>
    </source>
</evidence>
<dbReference type="GO" id="GO:0005524">
    <property type="term" value="F:ATP binding"/>
    <property type="evidence" value="ECO:0007669"/>
    <property type="project" value="UniProtKB-KW"/>
</dbReference>
<accession>A0A811ZGT2</accession>
<evidence type="ECO:0000256" key="5">
    <source>
        <dbReference type="ARBA" id="ARBA00022840"/>
    </source>
</evidence>
<keyword evidence="3 7" id="KW-0378">Hydrolase</keyword>
<reference evidence="11" key="1">
    <citation type="submission" date="2020-12" db="EMBL/GenBank/DDBJ databases">
        <authorList>
            <consortium name="Molecular Ecology Group"/>
        </authorList>
    </citation>
    <scope>NUCLEOTIDE SEQUENCE</scope>
    <source>
        <strain evidence="11">TBG_1078</strain>
    </source>
</reference>
<comment type="caution">
    <text evidence="11">The sequence shown here is derived from an EMBL/GenBank/DDBJ whole genome shotgun (WGS) entry which is preliminary data.</text>
</comment>
<keyword evidence="2 7" id="KW-0547">Nucleotide-binding</keyword>
<dbReference type="Pfam" id="PF00013">
    <property type="entry name" value="KH_1"/>
    <property type="match status" value="1"/>
</dbReference>
<dbReference type="InterPro" id="IPR000629">
    <property type="entry name" value="RNA-helicase_DEAD-box_CS"/>
</dbReference>
<protein>
    <recommendedName>
        <fullName evidence="1">RNA helicase</fullName>
        <ecNumber evidence="1">3.6.4.13</ecNumber>
    </recommendedName>
</protein>
<dbReference type="GO" id="GO:0003723">
    <property type="term" value="F:RNA binding"/>
    <property type="evidence" value="ECO:0007669"/>
    <property type="project" value="UniProtKB-UniRule"/>
</dbReference>
<dbReference type="PROSITE" id="PS50084">
    <property type="entry name" value="KH_TYPE_1"/>
    <property type="match status" value="1"/>
</dbReference>
<proteinExistence type="inferred from homology"/>
<evidence type="ECO:0000313" key="12">
    <source>
        <dbReference type="Proteomes" id="UP000645828"/>
    </source>
</evidence>
<dbReference type="CDD" id="cd22430">
    <property type="entry name" value="KH-I_DDX43_DDX53"/>
    <property type="match status" value="1"/>
</dbReference>
<evidence type="ECO:0000256" key="2">
    <source>
        <dbReference type="ARBA" id="ARBA00022741"/>
    </source>
</evidence>
<gene>
    <name evidence="11" type="ORF">NYPRO_LOCUS20831</name>
</gene>
<dbReference type="Gene3D" id="3.40.50.300">
    <property type="entry name" value="P-loop containing nucleotide triphosphate hydrolases"/>
    <property type="match status" value="2"/>
</dbReference>
<dbReference type="InterPro" id="IPR001650">
    <property type="entry name" value="Helicase_C-like"/>
</dbReference>
<dbReference type="GO" id="GO:0016787">
    <property type="term" value="F:hydrolase activity"/>
    <property type="evidence" value="ECO:0007669"/>
    <property type="project" value="UniProtKB-KW"/>
</dbReference>
<evidence type="ECO:0000259" key="10">
    <source>
        <dbReference type="PROSITE" id="PS51194"/>
    </source>
</evidence>
<dbReference type="InterPro" id="IPR014001">
    <property type="entry name" value="Helicase_ATP-bd"/>
</dbReference>
<dbReference type="SMART" id="SM00487">
    <property type="entry name" value="DEXDc"/>
    <property type="match status" value="1"/>
</dbReference>
<evidence type="ECO:0000259" key="9">
    <source>
        <dbReference type="PROSITE" id="PS51192"/>
    </source>
</evidence>
<dbReference type="AlphaFoldDB" id="A0A811ZGT2"/>
<dbReference type="PANTHER" id="PTHR47958">
    <property type="entry name" value="ATP-DEPENDENT RNA HELICASE DBP3"/>
    <property type="match status" value="1"/>
</dbReference>
<dbReference type="Gene3D" id="3.30.1370.10">
    <property type="entry name" value="K Homology domain, type 1"/>
    <property type="match status" value="1"/>
</dbReference>
<dbReference type="GO" id="GO:0003724">
    <property type="term" value="F:RNA helicase activity"/>
    <property type="evidence" value="ECO:0007669"/>
    <property type="project" value="UniProtKB-EC"/>
</dbReference>
<dbReference type="PROSITE" id="PS51194">
    <property type="entry name" value="HELICASE_CTER"/>
    <property type="match status" value="1"/>
</dbReference>
<dbReference type="Pfam" id="PF00270">
    <property type="entry name" value="DEAD"/>
    <property type="match status" value="1"/>
</dbReference>
<keyword evidence="12" id="KW-1185">Reference proteome</keyword>
<evidence type="ECO:0000256" key="8">
    <source>
        <dbReference type="SAM" id="MobiDB-lite"/>
    </source>
</evidence>
<evidence type="ECO:0000313" key="11">
    <source>
        <dbReference type="EMBL" id="CAD7688037.1"/>
    </source>
</evidence>
<organism evidence="11 12">
    <name type="scientific">Nyctereutes procyonoides</name>
    <name type="common">Raccoon dog</name>
    <name type="synonym">Canis procyonoides</name>
    <dbReference type="NCBI Taxonomy" id="34880"/>
    <lineage>
        <taxon>Eukaryota</taxon>
        <taxon>Metazoa</taxon>
        <taxon>Chordata</taxon>
        <taxon>Craniata</taxon>
        <taxon>Vertebrata</taxon>
        <taxon>Euteleostomi</taxon>
        <taxon>Mammalia</taxon>
        <taxon>Eutheria</taxon>
        <taxon>Laurasiatheria</taxon>
        <taxon>Carnivora</taxon>
        <taxon>Caniformia</taxon>
        <taxon>Canidae</taxon>
        <taxon>Nyctereutes</taxon>
    </lineage>
</organism>
<dbReference type="SUPFAM" id="SSF54791">
    <property type="entry name" value="Eukaryotic type KH-domain (KH-domain type I)"/>
    <property type="match status" value="1"/>
</dbReference>
<keyword evidence="6" id="KW-0694">RNA-binding</keyword>
<feature type="region of interest" description="Disordered" evidence="8">
    <location>
        <begin position="1"/>
        <end position="78"/>
    </location>
</feature>
<keyword evidence="4 7" id="KW-0347">Helicase</keyword>
<dbReference type="EC" id="3.6.4.13" evidence="1"/>
<evidence type="ECO:0000256" key="1">
    <source>
        <dbReference type="ARBA" id="ARBA00012552"/>
    </source>
</evidence>
<feature type="compositionally biased region" description="Basic and acidic residues" evidence="8">
    <location>
        <begin position="49"/>
        <end position="67"/>
    </location>
</feature>
<dbReference type="InterPro" id="IPR027417">
    <property type="entry name" value="P-loop_NTPase"/>
</dbReference>
<name>A0A811ZGT2_NYCPR</name>
<feature type="domain" description="Helicase C-terminal" evidence="10">
    <location>
        <begin position="315"/>
        <end position="471"/>
    </location>
</feature>
<sequence length="513" mass="58103">MAPWSGTDPDWSDVGHAGSSLRNHARQEAGANASSWVVASWRSSAVSRAPERRSAEDPNRRSREASRGGRGGLRPPAACGRCAVIGRGGSKIKDIQSTTNTKIRIIKAFPEAEVRIFGNRVMQAKAKTVIDNLVEKQENYNLKPRIDLPPIKTNFYRQKENNNIMCDDLKEGQELHIPNPTFLQGIDLIGVAQTGMGKTLSYLMPGFIHLDVQPVIREKRNGPSMLVLTPKRELALQVEAECSKYSYKGLKSVCIYGGGDRNGQIQDLKKGVDIVIATPGRLNDLQMNNFINLKSVTYLVLDEADKMLDMGFEPQIIKILLDVRPDKQTIMTTPMIVYVGTLDLVEKRSHIQCFLESMSPQDKVIVDLILRHVSVKPLRQSRTVILIATDLALRGLDVHDIAHVYNYDSPRNIEEYMGISITLLTRNDWKAHQSIPEELVAMAERYEANRLRKEMEKKSWGNPKENPRSFINLLVERWCQSIQRYQEFFRATLFRISRNTGKMLAHYEETMDS</sequence>
<dbReference type="SUPFAM" id="SSF52540">
    <property type="entry name" value="P-loop containing nucleoside triphosphate hydrolases"/>
    <property type="match status" value="2"/>
</dbReference>
<evidence type="ECO:0000256" key="3">
    <source>
        <dbReference type="ARBA" id="ARBA00022801"/>
    </source>
</evidence>
<feature type="compositionally biased region" description="Low complexity" evidence="8">
    <location>
        <begin position="33"/>
        <end position="48"/>
    </location>
</feature>
<evidence type="ECO:0000256" key="7">
    <source>
        <dbReference type="RuleBase" id="RU000492"/>
    </source>
</evidence>